<dbReference type="PANTHER" id="PTHR30614">
    <property type="entry name" value="MEMBRANE COMPONENT OF AMINO ACID ABC TRANSPORTER"/>
    <property type="match status" value="1"/>
</dbReference>
<feature type="transmembrane region" description="Helical" evidence="10">
    <location>
        <begin position="161"/>
        <end position="182"/>
    </location>
</feature>
<dbReference type="InterPro" id="IPR000515">
    <property type="entry name" value="MetI-like"/>
</dbReference>
<dbReference type="AlphaFoldDB" id="A0A1H7AA85"/>
<feature type="transmembrane region" description="Helical" evidence="10">
    <location>
        <begin position="54"/>
        <end position="77"/>
    </location>
</feature>
<proteinExistence type="inferred from homology"/>
<organism evidence="12 13">
    <name type="scientific">Pseudomonas linyingensis</name>
    <dbReference type="NCBI Taxonomy" id="915471"/>
    <lineage>
        <taxon>Bacteria</taxon>
        <taxon>Pseudomonadati</taxon>
        <taxon>Pseudomonadota</taxon>
        <taxon>Gammaproteobacteria</taxon>
        <taxon>Pseudomonadales</taxon>
        <taxon>Pseudomonadaceae</taxon>
        <taxon>Pseudomonas</taxon>
    </lineage>
</organism>
<keyword evidence="13" id="KW-1185">Reference proteome</keyword>
<evidence type="ECO:0000313" key="13">
    <source>
        <dbReference type="Proteomes" id="UP000242930"/>
    </source>
</evidence>
<sequence>MIDFNLLAEHREAILAGVWMTVKMSAGGISLGLLLGLALHGLRQLGGIWLVPLYHAYVALFRGTPLLVQLFLVFYGGPYIGLEWSAERVGLVGLALYGAAYFAEIFRAGREAIPRGQIESARDLGLSPGQTFRVVLWPQMLARCLAPLVGQTVILVKESSVLSIITVAELTNVAMTIATQSYSMLEPYAVLALAYWAIAIVVAATGARLERHFTQYQCR</sequence>
<feature type="transmembrane region" description="Helical" evidence="10">
    <location>
        <begin position="20"/>
        <end position="42"/>
    </location>
</feature>
<dbReference type="EMBL" id="FNZE01000011">
    <property type="protein sequence ID" value="SEJ58992.1"/>
    <property type="molecule type" value="Genomic_DNA"/>
</dbReference>
<evidence type="ECO:0000256" key="9">
    <source>
        <dbReference type="ARBA" id="ARBA00023136"/>
    </source>
</evidence>
<evidence type="ECO:0000256" key="1">
    <source>
        <dbReference type="ARBA" id="ARBA00003159"/>
    </source>
</evidence>
<feature type="transmembrane region" description="Helical" evidence="10">
    <location>
        <begin position="89"/>
        <end position="106"/>
    </location>
</feature>
<dbReference type="GO" id="GO:0043190">
    <property type="term" value="C:ATP-binding cassette (ABC) transporter complex"/>
    <property type="evidence" value="ECO:0007669"/>
    <property type="project" value="InterPro"/>
</dbReference>
<evidence type="ECO:0000256" key="3">
    <source>
        <dbReference type="ARBA" id="ARBA00010072"/>
    </source>
</evidence>
<dbReference type="Proteomes" id="UP000242930">
    <property type="component" value="Unassembled WGS sequence"/>
</dbReference>
<keyword evidence="9 10" id="KW-0472">Membrane</keyword>
<dbReference type="PANTHER" id="PTHR30614:SF20">
    <property type="entry name" value="GLUTAMINE TRANSPORT SYSTEM PERMEASE PROTEIN GLNP"/>
    <property type="match status" value="1"/>
</dbReference>
<dbReference type="Pfam" id="PF00528">
    <property type="entry name" value="BPD_transp_1"/>
    <property type="match status" value="1"/>
</dbReference>
<name>A0A1H7AA85_9PSED</name>
<evidence type="ECO:0000256" key="10">
    <source>
        <dbReference type="RuleBase" id="RU363032"/>
    </source>
</evidence>
<dbReference type="PROSITE" id="PS50928">
    <property type="entry name" value="ABC_TM1"/>
    <property type="match status" value="1"/>
</dbReference>
<comment type="similarity">
    <text evidence="3">Belongs to the binding-protein-dependent transport system permease family. HisMQ subfamily.</text>
</comment>
<feature type="domain" description="ABC transmembrane type-1" evidence="11">
    <location>
        <begin position="18"/>
        <end position="206"/>
    </location>
</feature>
<keyword evidence="7" id="KW-0029">Amino-acid transport</keyword>
<dbReference type="InterPro" id="IPR043429">
    <property type="entry name" value="ArtM/GltK/GlnP/TcyL/YhdX-like"/>
</dbReference>
<dbReference type="GO" id="GO:0006865">
    <property type="term" value="P:amino acid transport"/>
    <property type="evidence" value="ECO:0007669"/>
    <property type="project" value="UniProtKB-KW"/>
</dbReference>
<feature type="transmembrane region" description="Helical" evidence="10">
    <location>
        <begin position="188"/>
        <end position="209"/>
    </location>
</feature>
<evidence type="ECO:0000259" key="11">
    <source>
        <dbReference type="PROSITE" id="PS50928"/>
    </source>
</evidence>
<evidence type="ECO:0000313" key="12">
    <source>
        <dbReference type="EMBL" id="SEJ58992.1"/>
    </source>
</evidence>
<evidence type="ECO:0000256" key="6">
    <source>
        <dbReference type="ARBA" id="ARBA00022692"/>
    </source>
</evidence>
<protein>
    <submittedName>
        <fullName evidence="12">Polar amino acid transport system permease protein</fullName>
    </submittedName>
</protein>
<dbReference type="NCBIfam" id="TIGR01726">
    <property type="entry name" value="HEQRo_perm_3TM"/>
    <property type="match status" value="1"/>
</dbReference>
<dbReference type="GO" id="GO:0022857">
    <property type="term" value="F:transmembrane transporter activity"/>
    <property type="evidence" value="ECO:0007669"/>
    <property type="project" value="InterPro"/>
</dbReference>
<dbReference type="InterPro" id="IPR035906">
    <property type="entry name" value="MetI-like_sf"/>
</dbReference>
<keyword evidence="6 10" id="KW-0812">Transmembrane</keyword>
<keyword evidence="5" id="KW-1003">Cell membrane</keyword>
<evidence type="ECO:0000256" key="8">
    <source>
        <dbReference type="ARBA" id="ARBA00022989"/>
    </source>
</evidence>
<dbReference type="SUPFAM" id="SSF161098">
    <property type="entry name" value="MetI-like"/>
    <property type="match status" value="1"/>
</dbReference>
<evidence type="ECO:0000256" key="4">
    <source>
        <dbReference type="ARBA" id="ARBA00022448"/>
    </source>
</evidence>
<evidence type="ECO:0000256" key="7">
    <source>
        <dbReference type="ARBA" id="ARBA00022970"/>
    </source>
</evidence>
<dbReference type="STRING" id="915471.SAMN05216201_111122"/>
<dbReference type="InterPro" id="IPR010065">
    <property type="entry name" value="AA_ABC_transptr_permease_3TM"/>
</dbReference>
<comment type="subcellular location">
    <subcellularLocation>
        <location evidence="2">Cell inner membrane</location>
        <topology evidence="2">Multi-pass membrane protein</topology>
    </subcellularLocation>
    <subcellularLocation>
        <location evidence="10">Cell membrane</location>
        <topology evidence="10">Multi-pass membrane protein</topology>
    </subcellularLocation>
</comment>
<dbReference type="Gene3D" id="1.10.3720.10">
    <property type="entry name" value="MetI-like"/>
    <property type="match status" value="1"/>
</dbReference>
<evidence type="ECO:0000256" key="2">
    <source>
        <dbReference type="ARBA" id="ARBA00004429"/>
    </source>
</evidence>
<comment type="function">
    <text evidence="1">Part of the binding-protein-dependent transport system for glutamine; probably responsible for the translocation of the substrate across the membrane.</text>
</comment>
<gene>
    <name evidence="12" type="ORF">SAMN05216201_111122</name>
</gene>
<accession>A0A1H7AA85</accession>
<evidence type="ECO:0000256" key="5">
    <source>
        <dbReference type="ARBA" id="ARBA00022475"/>
    </source>
</evidence>
<reference evidence="13" key="1">
    <citation type="submission" date="2016-10" db="EMBL/GenBank/DDBJ databases">
        <authorList>
            <person name="Varghese N."/>
            <person name="Submissions S."/>
        </authorList>
    </citation>
    <scope>NUCLEOTIDE SEQUENCE [LARGE SCALE GENOMIC DNA]</scope>
    <source>
        <strain evidence="13">LMG 25967</strain>
    </source>
</reference>
<keyword evidence="8 10" id="KW-1133">Transmembrane helix</keyword>
<dbReference type="OrthoDB" id="7255919at2"/>
<dbReference type="CDD" id="cd06261">
    <property type="entry name" value="TM_PBP2"/>
    <property type="match status" value="1"/>
</dbReference>
<dbReference type="RefSeq" id="WP_090312104.1">
    <property type="nucleotide sequence ID" value="NZ_FNZE01000011.1"/>
</dbReference>
<keyword evidence="4 10" id="KW-0813">Transport</keyword>